<keyword evidence="4 5" id="KW-0472">Membrane</keyword>
<evidence type="ECO:0000256" key="3">
    <source>
        <dbReference type="ARBA" id="ARBA00022989"/>
    </source>
</evidence>
<dbReference type="PANTHER" id="PTHR23291">
    <property type="entry name" value="BAX INHIBITOR-RELATED"/>
    <property type="match status" value="1"/>
</dbReference>
<dbReference type="AlphaFoldDB" id="A0A175YPQ7"/>
<dbReference type="GO" id="GO:0016020">
    <property type="term" value="C:membrane"/>
    <property type="evidence" value="ECO:0007669"/>
    <property type="project" value="UniProtKB-SubCell"/>
</dbReference>
<evidence type="ECO:0000313" key="6">
    <source>
        <dbReference type="EMBL" id="KZM85337.1"/>
    </source>
</evidence>
<keyword evidence="3 5" id="KW-1133">Transmembrane helix</keyword>
<dbReference type="OrthoDB" id="7933078at2759"/>
<accession>A0A175YPQ7</accession>
<gene>
    <name evidence="6" type="ORF">DCAR_027241</name>
    <name evidence="7" type="ORF">DCAR_0832303</name>
</gene>
<feature type="transmembrane region" description="Helical" evidence="5">
    <location>
        <begin position="70"/>
        <end position="92"/>
    </location>
</feature>
<evidence type="ECO:0000313" key="8">
    <source>
        <dbReference type="Proteomes" id="UP000077755"/>
    </source>
</evidence>
<comment type="subcellular location">
    <subcellularLocation>
        <location evidence="1">Membrane</location>
        <topology evidence="1">Multi-pass membrane protein</topology>
    </subcellularLocation>
</comment>
<dbReference type="Proteomes" id="UP000077755">
    <property type="component" value="Chromosome 8"/>
</dbReference>
<evidence type="ECO:0008006" key="9">
    <source>
        <dbReference type="Google" id="ProtNLM"/>
    </source>
</evidence>
<protein>
    <recommendedName>
        <fullName evidence="9">BI1-like protein</fullName>
    </recommendedName>
</protein>
<dbReference type="KEGG" id="dcr:108199034"/>
<dbReference type="InterPro" id="IPR006214">
    <property type="entry name" value="Bax_inhibitor_1-related"/>
</dbReference>
<feature type="transmembrane region" description="Helical" evidence="5">
    <location>
        <begin position="125"/>
        <end position="148"/>
    </location>
</feature>
<proteinExistence type="inferred from homology"/>
<evidence type="ECO:0000256" key="4">
    <source>
        <dbReference type="ARBA" id="ARBA00023136"/>
    </source>
</evidence>
<dbReference type="OMA" id="FPFIVMC"/>
<dbReference type="Gramene" id="KZM85337">
    <property type="protein sequence ID" value="KZM85337"/>
    <property type="gene ID" value="DCAR_027241"/>
</dbReference>
<evidence type="ECO:0000256" key="1">
    <source>
        <dbReference type="ARBA" id="ARBA00004141"/>
    </source>
</evidence>
<feature type="transmembrane region" description="Helical" evidence="5">
    <location>
        <begin position="186"/>
        <end position="204"/>
    </location>
</feature>
<evidence type="ECO:0000256" key="2">
    <source>
        <dbReference type="ARBA" id="ARBA00022692"/>
    </source>
</evidence>
<name>A0A175YPQ7_DAUCS</name>
<feature type="transmembrane region" description="Helical" evidence="5">
    <location>
        <begin position="37"/>
        <end position="58"/>
    </location>
</feature>
<dbReference type="Pfam" id="PF01027">
    <property type="entry name" value="Bax1-I"/>
    <property type="match status" value="1"/>
</dbReference>
<keyword evidence="8" id="KW-1185">Reference proteome</keyword>
<evidence type="ECO:0000313" key="7">
    <source>
        <dbReference type="EMBL" id="WOH12795.1"/>
    </source>
</evidence>
<sequence length="242" mass="26980">MAFDSKAPGFDLEAQNGYLYPGMMENPELRWGFIRKVYVILSLQLLLTVGVASVVVFVEPINDFVLHTPAGFAIYILSVVLTFIILCPLHIYQKHHPVNLILLMIFTVLISFSVGLSCSMHSGKVVLEAGILTCAVVFSLTLYTFWAAKSGHDFQFLGPFLFTSLLVLFLFGLMQMFFPMGKLGTMIYGCIGAIIFSGFIIYDTDNLIKRYSYDEYVAAASALYLDIINLFMSILAILQGDD</sequence>
<reference evidence="6" key="1">
    <citation type="journal article" date="2016" name="Nat. Genet.">
        <title>A high-quality carrot genome assembly provides new insights into carotenoid accumulation and asterid genome evolution.</title>
        <authorList>
            <person name="Iorizzo M."/>
            <person name="Ellison S."/>
            <person name="Senalik D."/>
            <person name="Zeng P."/>
            <person name="Satapoomin P."/>
            <person name="Huang J."/>
            <person name="Bowman M."/>
            <person name="Iovene M."/>
            <person name="Sanseverino W."/>
            <person name="Cavagnaro P."/>
            <person name="Yildiz M."/>
            <person name="Macko-Podgorni A."/>
            <person name="Moranska E."/>
            <person name="Grzebelus E."/>
            <person name="Grzebelus D."/>
            <person name="Ashrafi H."/>
            <person name="Zheng Z."/>
            <person name="Cheng S."/>
            <person name="Spooner D."/>
            <person name="Van Deynze A."/>
            <person name="Simon P."/>
        </authorList>
    </citation>
    <scope>NUCLEOTIDE SEQUENCE [LARGE SCALE GENOMIC DNA]</scope>
    <source>
        <tissue evidence="6">Leaf</tissue>
    </source>
</reference>
<keyword evidence="2 5" id="KW-0812">Transmembrane</keyword>
<reference evidence="7" key="2">
    <citation type="submission" date="2022-03" db="EMBL/GenBank/DDBJ databases">
        <title>Draft title - Genomic analysis of global carrot germplasm unveils the trajectory of domestication and the origin of high carotenoid orange carrot.</title>
        <authorList>
            <person name="Iorizzo M."/>
            <person name="Ellison S."/>
            <person name="Senalik D."/>
            <person name="Macko-Podgorni A."/>
            <person name="Grzebelus D."/>
            <person name="Bostan H."/>
            <person name="Rolling W."/>
            <person name="Curaba J."/>
            <person name="Simon P."/>
        </authorList>
    </citation>
    <scope>NUCLEOTIDE SEQUENCE</scope>
    <source>
        <tissue evidence="7">Leaf</tissue>
    </source>
</reference>
<organism evidence="6">
    <name type="scientific">Daucus carota subsp. sativus</name>
    <name type="common">Carrot</name>
    <dbReference type="NCBI Taxonomy" id="79200"/>
    <lineage>
        <taxon>Eukaryota</taxon>
        <taxon>Viridiplantae</taxon>
        <taxon>Streptophyta</taxon>
        <taxon>Embryophyta</taxon>
        <taxon>Tracheophyta</taxon>
        <taxon>Spermatophyta</taxon>
        <taxon>Magnoliopsida</taxon>
        <taxon>eudicotyledons</taxon>
        <taxon>Gunneridae</taxon>
        <taxon>Pentapetalae</taxon>
        <taxon>asterids</taxon>
        <taxon>campanulids</taxon>
        <taxon>Apiales</taxon>
        <taxon>Apiaceae</taxon>
        <taxon>Apioideae</taxon>
        <taxon>Scandiceae</taxon>
        <taxon>Daucinae</taxon>
        <taxon>Daucus</taxon>
        <taxon>Daucus sect. Daucus</taxon>
    </lineage>
</organism>
<evidence type="ECO:0000256" key="5">
    <source>
        <dbReference type="RuleBase" id="RU004379"/>
    </source>
</evidence>
<feature type="transmembrane region" description="Helical" evidence="5">
    <location>
        <begin position="154"/>
        <end position="174"/>
    </location>
</feature>
<feature type="transmembrane region" description="Helical" evidence="5">
    <location>
        <begin position="98"/>
        <end position="118"/>
    </location>
</feature>
<dbReference type="EMBL" id="LNRQ01000008">
    <property type="protein sequence ID" value="KZM85337.1"/>
    <property type="molecule type" value="Genomic_DNA"/>
</dbReference>
<dbReference type="PANTHER" id="PTHR23291:SF31">
    <property type="entry name" value="PROTEIN LIFEGUARD 4"/>
    <property type="match status" value="1"/>
</dbReference>
<comment type="similarity">
    <text evidence="5">Belongs to the BI1 family.</text>
</comment>
<feature type="transmembrane region" description="Helical" evidence="5">
    <location>
        <begin position="216"/>
        <end position="238"/>
    </location>
</feature>
<dbReference type="EMBL" id="CP093350">
    <property type="protein sequence ID" value="WOH12795.1"/>
    <property type="molecule type" value="Genomic_DNA"/>
</dbReference>